<proteinExistence type="predicted"/>
<dbReference type="EMBL" id="CAJVPM010035144">
    <property type="protein sequence ID" value="CAG8689276.1"/>
    <property type="molecule type" value="Genomic_DNA"/>
</dbReference>
<protein>
    <submittedName>
        <fullName evidence="1">10068_t:CDS:1</fullName>
    </submittedName>
</protein>
<gene>
    <name evidence="1" type="ORF">SCALOS_LOCUS10065</name>
</gene>
<keyword evidence="2" id="KW-1185">Reference proteome</keyword>
<organism evidence="1 2">
    <name type="scientific">Scutellospora calospora</name>
    <dbReference type="NCBI Taxonomy" id="85575"/>
    <lineage>
        <taxon>Eukaryota</taxon>
        <taxon>Fungi</taxon>
        <taxon>Fungi incertae sedis</taxon>
        <taxon>Mucoromycota</taxon>
        <taxon>Glomeromycotina</taxon>
        <taxon>Glomeromycetes</taxon>
        <taxon>Diversisporales</taxon>
        <taxon>Gigasporaceae</taxon>
        <taxon>Scutellospora</taxon>
    </lineage>
</organism>
<reference evidence="1" key="1">
    <citation type="submission" date="2021-06" db="EMBL/GenBank/DDBJ databases">
        <authorList>
            <person name="Kallberg Y."/>
            <person name="Tangrot J."/>
            <person name="Rosling A."/>
        </authorList>
    </citation>
    <scope>NUCLEOTIDE SEQUENCE</scope>
    <source>
        <strain evidence="1">AU212A</strain>
    </source>
</reference>
<dbReference type="Proteomes" id="UP000789860">
    <property type="component" value="Unassembled WGS sequence"/>
</dbReference>
<comment type="caution">
    <text evidence="1">The sequence shown here is derived from an EMBL/GenBank/DDBJ whole genome shotgun (WGS) entry which is preliminary data.</text>
</comment>
<name>A0ACA9P416_9GLOM</name>
<accession>A0ACA9P416</accession>
<evidence type="ECO:0000313" key="2">
    <source>
        <dbReference type="Proteomes" id="UP000789860"/>
    </source>
</evidence>
<sequence>SRSNFWPKSWKRFYIELSYFRGYTMLYPNYINATSFSTNYAENGVHFHYKGKAKNQWLVPLMKEDIILEGLPGGHLPNFEDLPTMDLWGKVISQKNLIQRGRNYHKKISKCPPNNELTYDPRDILCKNDYSRSFNNKNTKKLKEEKDKITPSIENNITSIDDNKINIDDKEDNNEFHDDKEN</sequence>
<feature type="non-terminal residue" evidence="1">
    <location>
        <position position="1"/>
    </location>
</feature>
<evidence type="ECO:0000313" key="1">
    <source>
        <dbReference type="EMBL" id="CAG8689276.1"/>
    </source>
</evidence>